<proteinExistence type="inferred from homology"/>
<dbReference type="Gene3D" id="3.30.1360.20">
    <property type="entry name" value="Transcriptional coactivator/pterin dehydratase"/>
    <property type="match status" value="1"/>
</dbReference>
<dbReference type="RefSeq" id="WP_135651182.1">
    <property type="nucleotide sequence ID" value="NZ_RQGF01000035.1"/>
</dbReference>
<dbReference type="InterPro" id="IPR001533">
    <property type="entry name" value="Pterin_deHydtase"/>
</dbReference>
<organism evidence="5 6">
    <name type="scientific">Leptospira sarikeiensis</name>
    <dbReference type="NCBI Taxonomy" id="2484943"/>
    <lineage>
        <taxon>Bacteria</taxon>
        <taxon>Pseudomonadati</taxon>
        <taxon>Spirochaetota</taxon>
        <taxon>Spirochaetia</taxon>
        <taxon>Leptospirales</taxon>
        <taxon>Leptospiraceae</taxon>
        <taxon>Leptospira</taxon>
    </lineage>
</organism>
<dbReference type="PANTHER" id="PTHR12599">
    <property type="entry name" value="PTERIN-4-ALPHA-CARBINOLAMINE DEHYDRATASE"/>
    <property type="match status" value="1"/>
</dbReference>
<dbReference type="Pfam" id="PF01329">
    <property type="entry name" value="Pterin_4a"/>
    <property type="match status" value="1"/>
</dbReference>
<comment type="similarity">
    <text evidence="2">Belongs to the pterin-4-alpha-carbinolamine dehydratase family.</text>
</comment>
<protein>
    <recommendedName>
        <fullName evidence="3">4a-hydroxytetrahydrobiopterin dehydratase</fullName>
        <ecNumber evidence="3">4.2.1.96</ecNumber>
    </recommendedName>
</protein>
<dbReference type="PANTHER" id="PTHR12599:SF0">
    <property type="entry name" value="PTERIN-4-ALPHA-CARBINOLAMINE DEHYDRATASE"/>
    <property type="match status" value="1"/>
</dbReference>
<dbReference type="AlphaFoldDB" id="A0A4R9K3V6"/>
<dbReference type="SUPFAM" id="SSF55248">
    <property type="entry name" value="PCD-like"/>
    <property type="match status" value="1"/>
</dbReference>
<dbReference type="GO" id="GO:0006729">
    <property type="term" value="P:tetrahydrobiopterin biosynthetic process"/>
    <property type="evidence" value="ECO:0007669"/>
    <property type="project" value="InterPro"/>
</dbReference>
<dbReference type="OrthoDB" id="9800108at2"/>
<comment type="catalytic activity">
    <reaction evidence="1">
        <text>(4aS,6R)-4a-hydroxy-L-erythro-5,6,7,8-tetrahydrobiopterin = (6R)-L-erythro-6,7-dihydrobiopterin + H2O</text>
        <dbReference type="Rhea" id="RHEA:11920"/>
        <dbReference type="ChEBI" id="CHEBI:15377"/>
        <dbReference type="ChEBI" id="CHEBI:15642"/>
        <dbReference type="ChEBI" id="CHEBI:43120"/>
        <dbReference type="EC" id="4.2.1.96"/>
    </reaction>
</comment>
<sequence>MNGPIPISIEKMRQELPPLWKVDSSTEIPKIVRVYKLSRYLDGLHIVTELAILANELDHHPDIALSYGSVEVNLYTHNVRGLSSYDLKFAISAEERLKSRYE</sequence>
<keyword evidence="4" id="KW-0456">Lyase</keyword>
<dbReference type="CDD" id="cd00488">
    <property type="entry name" value="PCD_DCoH"/>
    <property type="match status" value="1"/>
</dbReference>
<evidence type="ECO:0000256" key="4">
    <source>
        <dbReference type="ARBA" id="ARBA00023239"/>
    </source>
</evidence>
<reference evidence="5" key="1">
    <citation type="journal article" date="2019" name="PLoS Negl. Trop. Dis.">
        <title>Revisiting the worldwide diversity of Leptospira species in the environment.</title>
        <authorList>
            <person name="Vincent A.T."/>
            <person name="Schiettekatte O."/>
            <person name="Bourhy P."/>
            <person name="Veyrier F.J."/>
            <person name="Picardeau M."/>
        </authorList>
    </citation>
    <scope>NUCLEOTIDE SEQUENCE [LARGE SCALE GENOMIC DNA]</scope>
    <source>
        <strain evidence="5">201702455</strain>
    </source>
</reference>
<gene>
    <name evidence="5" type="ORF">EHQ64_18030</name>
</gene>
<dbReference type="EC" id="4.2.1.96" evidence="3"/>
<keyword evidence="6" id="KW-1185">Reference proteome</keyword>
<comment type="caution">
    <text evidence="5">The sequence shown here is derived from an EMBL/GenBank/DDBJ whole genome shotgun (WGS) entry which is preliminary data.</text>
</comment>
<evidence type="ECO:0000256" key="3">
    <source>
        <dbReference type="ARBA" id="ARBA00013252"/>
    </source>
</evidence>
<dbReference type="InterPro" id="IPR036428">
    <property type="entry name" value="PCD_sf"/>
</dbReference>
<evidence type="ECO:0000256" key="1">
    <source>
        <dbReference type="ARBA" id="ARBA00001554"/>
    </source>
</evidence>
<evidence type="ECO:0000256" key="2">
    <source>
        <dbReference type="ARBA" id="ARBA00006472"/>
    </source>
</evidence>
<evidence type="ECO:0000313" key="6">
    <source>
        <dbReference type="Proteomes" id="UP000297762"/>
    </source>
</evidence>
<evidence type="ECO:0000313" key="5">
    <source>
        <dbReference type="EMBL" id="TGL58937.1"/>
    </source>
</evidence>
<name>A0A4R9K3V6_9LEPT</name>
<accession>A0A4R9K3V6</accession>
<dbReference type="EMBL" id="RQGF01000035">
    <property type="protein sequence ID" value="TGL58937.1"/>
    <property type="molecule type" value="Genomic_DNA"/>
</dbReference>
<dbReference type="Proteomes" id="UP000297762">
    <property type="component" value="Unassembled WGS sequence"/>
</dbReference>
<dbReference type="GO" id="GO:0008124">
    <property type="term" value="F:4-alpha-hydroxytetrahydrobiopterin dehydratase activity"/>
    <property type="evidence" value="ECO:0007669"/>
    <property type="project" value="UniProtKB-EC"/>
</dbReference>